<dbReference type="InterPro" id="IPR010895">
    <property type="entry name" value="CHRD"/>
</dbReference>
<accession>A0ABQ0CN96</accession>
<sequence>MKSTLFSLGCIAAAAAAASPLVNLKLGGKHETGSPFKFTSTYSVHVAPNAVVDNDGKPTGGLEGAYGVFNFGINSHENAICYNLTIDGFRGEYKSPARTATHIHEAPVGKAGPPRIAFPNPQGSADGRRWSIGCLRGPFVTGVKASDGSGRDTGEGFHVGQIEENPSQFFADVHSSLAVPGAARGQLNRRNKC</sequence>
<comment type="caution">
    <text evidence="3">The sequence shown here is derived from an EMBL/GenBank/DDBJ whole genome shotgun (WGS) entry which is preliminary data.</text>
</comment>
<gene>
    <name evidence="3" type="primary">g3253</name>
    <name evidence="3" type="ORF">EsDP_00003253</name>
</gene>
<organism evidence="3 4">
    <name type="scientific">Epichloe bromicola</name>
    <dbReference type="NCBI Taxonomy" id="79588"/>
    <lineage>
        <taxon>Eukaryota</taxon>
        <taxon>Fungi</taxon>
        <taxon>Dikarya</taxon>
        <taxon>Ascomycota</taxon>
        <taxon>Pezizomycotina</taxon>
        <taxon>Sordariomycetes</taxon>
        <taxon>Hypocreomycetidae</taxon>
        <taxon>Hypocreales</taxon>
        <taxon>Clavicipitaceae</taxon>
        <taxon>Epichloe</taxon>
    </lineage>
</organism>
<dbReference type="Proteomes" id="UP001562357">
    <property type="component" value="Unassembled WGS sequence"/>
</dbReference>
<dbReference type="SMART" id="SM00754">
    <property type="entry name" value="CHRD"/>
    <property type="match status" value="1"/>
</dbReference>
<feature type="domain" description="CHRD" evidence="2">
    <location>
        <begin position="40"/>
        <end position="189"/>
    </location>
</feature>
<keyword evidence="1" id="KW-0732">Signal</keyword>
<evidence type="ECO:0000256" key="1">
    <source>
        <dbReference type="SAM" id="SignalP"/>
    </source>
</evidence>
<feature type="signal peptide" evidence="1">
    <location>
        <begin position="1"/>
        <end position="17"/>
    </location>
</feature>
<dbReference type="Pfam" id="PF07452">
    <property type="entry name" value="CHRD"/>
    <property type="match status" value="1"/>
</dbReference>
<evidence type="ECO:0000313" key="4">
    <source>
        <dbReference type="Proteomes" id="UP001562357"/>
    </source>
</evidence>
<evidence type="ECO:0000259" key="2">
    <source>
        <dbReference type="SMART" id="SM00754"/>
    </source>
</evidence>
<proteinExistence type="predicted"/>
<protein>
    <recommendedName>
        <fullName evidence="2">CHRD domain-containing protein</fullName>
    </recommendedName>
</protein>
<evidence type="ECO:0000313" key="3">
    <source>
        <dbReference type="EMBL" id="GAB0134899.1"/>
    </source>
</evidence>
<name>A0ABQ0CN96_9HYPO</name>
<dbReference type="EMBL" id="BAAFGZ010000100">
    <property type="protein sequence ID" value="GAB0134899.1"/>
    <property type="molecule type" value="Genomic_DNA"/>
</dbReference>
<feature type="chain" id="PRO_5045203921" description="CHRD domain-containing protein" evidence="1">
    <location>
        <begin position="18"/>
        <end position="193"/>
    </location>
</feature>
<keyword evidence="4" id="KW-1185">Reference proteome</keyword>
<reference evidence="4" key="1">
    <citation type="submission" date="2024-06" db="EMBL/GenBank/DDBJ databases">
        <title>Draft Genome Sequences of Epichloe bromicola Strains Isolated from Elymus ciliaris.</title>
        <authorList>
            <consortium name="Epichloe bromicola genome sequencing consortium"/>
            <person name="Miura A."/>
            <person name="Imano S."/>
            <person name="Ashida A."/>
            <person name="Sato I."/>
            <person name="Chiba S."/>
            <person name="Tanaka A."/>
            <person name="Camagna M."/>
            <person name="Takemoto D."/>
        </authorList>
    </citation>
    <scope>NUCLEOTIDE SEQUENCE [LARGE SCALE GENOMIC DNA]</scope>
    <source>
        <strain evidence="4">DP</strain>
    </source>
</reference>